<name>A0A3N4LXX6_9PEZI</name>
<feature type="compositionally biased region" description="Polar residues" evidence="1">
    <location>
        <begin position="78"/>
        <end position="100"/>
    </location>
</feature>
<keyword evidence="3" id="KW-1185">Reference proteome</keyword>
<feature type="compositionally biased region" description="Polar residues" evidence="1">
    <location>
        <begin position="222"/>
        <end position="235"/>
    </location>
</feature>
<dbReference type="InterPro" id="IPR001005">
    <property type="entry name" value="SANT/Myb"/>
</dbReference>
<dbReference type="InParanoid" id="A0A3N4LXX6"/>
<evidence type="ECO:0000256" key="1">
    <source>
        <dbReference type="SAM" id="MobiDB-lite"/>
    </source>
</evidence>
<feature type="non-terminal residue" evidence="2">
    <location>
        <position position="235"/>
    </location>
</feature>
<reference evidence="2 3" key="1">
    <citation type="journal article" date="2018" name="Nat. Ecol. Evol.">
        <title>Pezizomycetes genomes reveal the molecular basis of ectomycorrhizal truffle lifestyle.</title>
        <authorList>
            <person name="Murat C."/>
            <person name="Payen T."/>
            <person name="Noel B."/>
            <person name="Kuo A."/>
            <person name="Morin E."/>
            <person name="Chen J."/>
            <person name="Kohler A."/>
            <person name="Krizsan K."/>
            <person name="Balestrini R."/>
            <person name="Da Silva C."/>
            <person name="Montanini B."/>
            <person name="Hainaut M."/>
            <person name="Levati E."/>
            <person name="Barry K.W."/>
            <person name="Belfiori B."/>
            <person name="Cichocki N."/>
            <person name="Clum A."/>
            <person name="Dockter R.B."/>
            <person name="Fauchery L."/>
            <person name="Guy J."/>
            <person name="Iotti M."/>
            <person name="Le Tacon F."/>
            <person name="Lindquist E.A."/>
            <person name="Lipzen A."/>
            <person name="Malagnac F."/>
            <person name="Mello A."/>
            <person name="Molinier V."/>
            <person name="Miyauchi S."/>
            <person name="Poulain J."/>
            <person name="Riccioni C."/>
            <person name="Rubini A."/>
            <person name="Sitrit Y."/>
            <person name="Splivallo R."/>
            <person name="Traeger S."/>
            <person name="Wang M."/>
            <person name="Zifcakova L."/>
            <person name="Wipf D."/>
            <person name="Zambonelli A."/>
            <person name="Paolocci F."/>
            <person name="Nowrousian M."/>
            <person name="Ottonello S."/>
            <person name="Baldrian P."/>
            <person name="Spatafora J.W."/>
            <person name="Henrissat B."/>
            <person name="Nagy L.G."/>
            <person name="Aury J.M."/>
            <person name="Wincker P."/>
            <person name="Grigoriev I.V."/>
            <person name="Bonfante P."/>
            <person name="Martin F.M."/>
        </authorList>
    </citation>
    <scope>NUCLEOTIDE SEQUENCE [LARGE SCALE GENOMIC DNA]</scope>
    <source>
        <strain evidence="2 3">ATCC MYA-4762</strain>
    </source>
</reference>
<feature type="compositionally biased region" description="Basic residues" evidence="1">
    <location>
        <begin position="53"/>
        <end position="63"/>
    </location>
</feature>
<protein>
    <recommendedName>
        <fullName evidence="4">Myb-like domain-containing protein</fullName>
    </recommendedName>
</protein>
<dbReference type="AlphaFoldDB" id="A0A3N4LXX6"/>
<dbReference type="STRING" id="1051890.A0A3N4LXX6"/>
<sequence length="235" mass="25527">QGRKGSAAGGGKAWTEEEEVYLLQMRLQKVAYKKIATHLDKTELACRLHYHQLSHGGNRRKRTNSLSSNSSDKSAPSPAQTPLDSSRARSSTPSRLSPISPTGAIQKISTSTPSKIKGKPLLPKPADGSTPGRKQSPAKSKQLRVNCDTGSIDREKLQKVIEAQHKQFWGNVAAQYGGPYTAEYLEQYWHNGLKSGPLTPAISPQSNVGSPVPREEVGTPDSMKSMNIETISELP</sequence>
<gene>
    <name evidence="2" type="ORF">L211DRAFT_767703</name>
</gene>
<feature type="non-terminal residue" evidence="2">
    <location>
        <position position="1"/>
    </location>
</feature>
<feature type="region of interest" description="Disordered" evidence="1">
    <location>
        <begin position="53"/>
        <end position="145"/>
    </location>
</feature>
<dbReference type="EMBL" id="ML121549">
    <property type="protein sequence ID" value="RPB22895.1"/>
    <property type="molecule type" value="Genomic_DNA"/>
</dbReference>
<accession>A0A3N4LXX6</accession>
<dbReference type="SUPFAM" id="SSF46689">
    <property type="entry name" value="Homeodomain-like"/>
    <property type="match status" value="1"/>
</dbReference>
<dbReference type="OrthoDB" id="5399305at2759"/>
<evidence type="ECO:0008006" key="4">
    <source>
        <dbReference type="Google" id="ProtNLM"/>
    </source>
</evidence>
<dbReference type="CDD" id="cd00167">
    <property type="entry name" value="SANT"/>
    <property type="match status" value="1"/>
</dbReference>
<evidence type="ECO:0000313" key="3">
    <source>
        <dbReference type="Proteomes" id="UP000267821"/>
    </source>
</evidence>
<dbReference type="Proteomes" id="UP000267821">
    <property type="component" value="Unassembled WGS sequence"/>
</dbReference>
<feature type="region of interest" description="Disordered" evidence="1">
    <location>
        <begin position="195"/>
        <end position="235"/>
    </location>
</feature>
<evidence type="ECO:0000313" key="2">
    <source>
        <dbReference type="EMBL" id="RPB22895.1"/>
    </source>
</evidence>
<feature type="compositionally biased region" description="Low complexity" evidence="1">
    <location>
        <begin position="65"/>
        <end position="77"/>
    </location>
</feature>
<proteinExistence type="predicted"/>
<organism evidence="2 3">
    <name type="scientific">Terfezia boudieri ATCC MYA-4762</name>
    <dbReference type="NCBI Taxonomy" id="1051890"/>
    <lineage>
        <taxon>Eukaryota</taxon>
        <taxon>Fungi</taxon>
        <taxon>Dikarya</taxon>
        <taxon>Ascomycota</taxon>
        <taxon>Pezizomycotina</taxon>
        <taxon>Pezizomycetes</taxon>
        <taxon>Pezizales</taxon>
        <taxon>Pezizaceae</taxon>
        <taxon>Terfezia</taxon>
    </lineage>
</organism>
<dbReference type="InterPro" id="IPR009057">
    <property type="entry name" value="Homeodomain-like_sf"/>
</dbReference>